<accession>A0AAD6VF95</accession>
<dbReference type="EMBL" id="JARJCW010000043">
    <property type="protein sequence ID" value="KAJ7205483.1"/>
    <property type="molecule type" value="Genomic_DNA"/>
</dbReference>
<proteinExistence type="predicted"/>
<keyword evidence="2" id="KW-1185">Reference proteome</keyword>
<name>A0AAD6VF95_9AGAR</name>
<sequence length="167" mass="19415">LPHKWPLTVDLQWSLNLDLKLAMNRLDETFNHDGMVHPATKCGMAYCSLRLVARASGHDPHRIGWWGKEKEHAPDLQNVIEIYRDWPDVFNGSATSRVTKWALSTIPLKLKQHFKGSLQKTVEYFLNQFTPENMQTLDEEDVCNYLCCLNTFFSHCNPRILIQMSKK</sequence>
<gene>
    <name evidence="1" type="ORF">GGX14DRAFT_458510</name>
</gene>
<protein>
    <submittedName>
        <fullName evidence="1">Uncharacterized protein</fullName>
    </submittedName>
</protein>
<feature type="non-terminal residue" evidence="1">
    <location>
        <position position="167"/>
    </location>
</feature>
<comment type="caution">
    <text evidence="1">The sequence shown here is derived from an EMBL/GenBank/DDBJ whole genome shotgun (WGS) entry which is preliminary data.</text>
</comment>
<organism evidence="1 2">
    <name type="scientific">Mycena pura</name>
    <dbReference type="NCBI Taxonomy" id="153505"/>
    <lineage>
        <taxon>Eukaryota</taxon>
        <taxon>Fungi</taxon>
        <taxon>Dikarya</taxon>
        <taxon>Basidiomycota</taxon>
        <taxon>Agaricomycotina</taxon>
        <taxon>Agaricomycetes</taxon>
        <taxon>Agaricomycetidae</taxon>
        <taxon>Agaricales</taxon>
        <taxon>Marasmiineae</taxon>
        <taxon>Mycenaceae</taxon>
        <taxon>Mycena</taxon>
    </lineage>
</organism>
<evidence type="ECO:0000313" key="2">
    <source>
        <dbReference type="Proteomes" id="UP001219525"/>
    </source>
</evidence>
<dbReference type="Proteomes" id="UP001219525">
    <property type="component" value="Unassembled WGS sequence"/>
</dbReference>
<reference evidence="1" key="1">
    <citation type="submission" date="2023-03" db="EMBL/GenBank/DDBJ databases">
        <title>Massive genome expansion in bonnet fungi (Mycena s.s.) driven by repeated elements and novel gene families across ecological guilds.</title>
        <authorList>
            <consortium name="Lawrence Berkeley National Laboratory"/>
            <person name="Harder C.B."/>
            <person name="Miyauchi S."/>
            <person name="Viragh M."/>
            <person name="Kuo A."/>
            <person name="Thoen E."/>
            <person name="Andreopoulos B."/>
            <person name="Lu D."/>
            <person name="Skrede I."/>
            <person name="Drula E."/>
            <person name="Henrissat B."/>
            <person name="Morin E."/>
            <person name="Kohler A."/>
            <person name="Barry K."/>
            <person name="LaButti K."/>
            <person name="Morin E."/>
            <person name="Salamov A."/>
            <person name="Lipzen A."/>
            <person name="Mereny Z."/>
            <person name="Hegedus B."/>
            <person name="Baldrian P."/>
            <person name="Stursova M."/>
            <person name="Weitz H."/>
            <person name="Taylor A."/>
            <person name="Grigoriev I.V."/>
            <person name="Nagy L.G."/>
            <person name="Martin F."/>
            <person name="Kauserud H."/>
        </authorList>
    </citation>
    <scope>NUCLEOTIDE SEQUENCE</scope>
    <source>
        <strain evidence="1">9144</strain>
    </source>
</reference>
<evidence type="ECO:0000313" key="1">
    <source>
        <dbReference type="EMBL" id="KAJ7205483.1"/>
    </source>
</evidence>
<dbReference type="AlphaFoldDB" id="A0AAD6VF95"/>